<dbReference type="SMART" id="SM00829">
    <property type="entry name" value="PKS_ER"/>
    <property type="match status" value="1"/>
</dbReference>
<accession>A0ABT5WVQ7</accession>
<sequence>MAGMMRQVVLAAYARGNPRPSDFRIEQVPIPEAGEREILLKTLWLALDPLIRFSIDEKLLSGATHMQLGEVMFGPTVSEVVASNHPDYAVGDFVEGRTGWREYAIVAPDRSDYRGPPRKLDPGLAPVSTALGALGGPGQTAHEGIVTVGRVKPGETVVISAAAGAVGSIAGQIAKVLGARAVGIAGGPDKCRALRDLGFDAAVDYKAADFADQFKAALPDGADVYLDNVGGDVTLAVLPLLNRGARMPMCGYIAYYGVGMEGPGPDHLPGFYRHIMAKGLEIKGFAGIFAGQKGLDDIAGWMKQGKIRFPEAVVEGLEAAPEAFASVFSGNAHVGKLLVRVADKA</sequence>
<dbReference type="Gene3D" id="3.90.180.10">
    <property type="entry name" value="Medium-chain alcohol dehydrogenases, catalytic domain"/>
    <property type="match status" value="1"/>
</dbReference>
<dbReference type="EMBL" id="JARESE010000070">
    <property type="protein sequence ID" value="MDE8654000.1"/>
    <property type="molecule type" value="Genomic_DNA"/>
</dbReference>
<dbReference type="Proteomes" id="UP001216253">
    <property type="component" value="Unassembled WGS sequence"/>
</dbReference>
<evidence type="ECO:0000313" key="4">
    <source>
        <dbReference type="Proteomes" id="UP001216253"/>
    </source>
</evidence>
<dbReference type="PANTHER" id="PTHR43205:SF7">
    <property type="entry name" value="PROSTAGLANDIN REDUCTASE 1"/>
    <property type="match status" value="1"/>
</dbReference>
<organism evidence="3 4">
    <name type="scientific">Novosphingobium album</name>
    <name type="common">ex Liu et al. 2023</name>
    <dbReference type="NCBI Taxonomy" id="3031130"/>
    <lineage>
        <taxon>Bacteria</taxon>
        <taxon>Pseudomonadati</taxon>
        <taxon>Pseudomonadota</taxon>
        <taxon>Alphaproteobacteria</taxon>
        <taxon>Sphingomonadales</taxon>
        <taxon>Sphingomonadaceae</taxon>
        <taxon>Novosphingobium</taxon>
    </lineage>
</organism>
<keyword evidence="1" id="KW-0560">Oxidoreductase</keyword>
<dbReference type="Gene3D" id="3.40.50.720">
    <property type="entry name" value="NAD(P)-binding Rossmann-like Domain"/>
    <property type="match status" value="1"/>
</dbReference>
<dbReference type="InterPro" id="IPR045010">
    <property type="entry name" value="MDR_fam"/>
</dbReference>
<reference evidence="3 4" key="1">
    <citation type="submission" date="2023-03" db="EMBL/GenBank/DDBJ databases">
        <title>NovoSphingobium album sp. nov. isolated from polycyclic aromatic hydrocarbons- and heavy-metal polluted soil.</title>
        <authorList>
            <person name="Liu Z."/>
            <person name="Wang K."/>
        </authorList>
    </citation>
    <scope>NUCLEOTIDE SEQUENCE [LARGE SCALE GENOMIC DNA]</scope>
    <source>
        <strain evidence="3 4">H3SJ31-1</strain>
    </source>
</reference>
<dbReference type="Pfam" id="PF16884">
    <property type="entry name" value="ADH_N_2"/>
    <property type="match status" value="1"/>
</dbReference>
<keyword evidence="4" id="KW-1185">Reference proteome</keyword>
<dbReference type="SUPFAM" id="SSF51735">
    <property type="entry name" value="NAD(P)-binding Rossmann-fold domains"/>
    <property type="match status" value="1"/>
</dbReference>
<dbReference type="InterPro" id="IPR013149">
    <property type="entry name" value="ADH-like_C"/>
</dbReference>
<dbReference type="InterPro" id="IPR011032">
    <property type="entry name" value="GroES-like_sf"/>
</dbReference>
<evidence type="ECO:0000313" key="3">
    <source>
        <dbReference type="EMBL" id="MDE8654000.1"/>
    </source>
</evidence>
<feature type="domain" description="Enoyl reductase (ER)" evidence="2">
    <location>
        <begin position="16"/>
        <end position="339"/>
    </location>
</feature>
<evidence type="ECO:0000256" key="1">
    <source>
        <dbReference type="ARBA" id="ARBA00023002"/>
    </source>
</evidence>
<dbReference type="SUPFAM" id="SSF50129">
    <property type="entry name" value="GroES-like"/>
    <property type="match status" value="1"/>
</dbReference>
<dbReference type="Pfam" id="PF00107">
    <property type="entry name" value="ADH_zinc_N"/>
    <property type="match status" value="1"/>
</dbReference>
<protein>
    <submittedName>
        <fullName evidence="3">NADP-dependent oxidoreductase</fullName>
    </submittedName>
</protein>
<dbReference type="InterPro" id="IPR041694">
    <property type="entry name" value="ADH_N_2"/>
</dbReference>
<gene>
    <name evidence="3" type="ORF">PYV00_20105</name>
</gene>
<dbReference type="CDD" id="cd05288">
    <property type="entry name" value="PGDH"/>
    <property type="match status" value="1"/>
</dbReference>
<name>A0ABT5WVQ7_9SPHN</name>
<evidence type="ECO:0000259" key="2">
    <source>
        <dbReference type="SMART" id="SM00829"/>
    </source>
</evidence>
<dbReference type="RefSeq" id="WP_275230117.1">
    <property type="nucleotide sequence ID" value="NZ_JARESE010000070.1"/>
</dbReference>
<dbReference type="InterPro" id="IPR020843">
    <property type="entry name" value="ER"/>
</dbReference>
<comment type="caution">
    <text evidence="3">The sequence shown here is derived from an EMBL/GenBank/DDBJ whole genome shotgun (WGS) entry which is preliminary data.</text>
</comment>
<dbReference type="PANTHER" id="PTHR43205">
    <property type="entry name" value="PROSTAGLANDIN REDUCTASE"/>
    <property type="match status" value="1"/>
</dbReference>
<proteinExistence type="predicted"/>
<dbReference type="InterPro" id="IPR036291">
    <property type="entry name" value="NAD(P)-bd_dom_sf"/>
</dbReference>